<organism evidence="2 3">
    <name type="scientific">Marchantia polymorpha subsp. ruderalis</name>
    <dbReference type="NCBI Taxonomy" id="1480154"/>
    <lineage>
        <taxon>Eukaryota</taxon>
        <taxon>Viridiplantae</taxon>
        <taxon>Streptophyta</taxon>
        <taxon>Embryophyta</taxon>
        <taxon>Marchantiophyta</taxon>
        <taxon>Marchantiopsida</taxon>
        <taxon>Marchantiidae</taxon>
        <taxon>Marchantiales</taxon>
        <taxon>Marchantiaceae</taxon>
        <taxon>Marchantia</taxon>
    </lineage>
</organism>
<sequence length="274" mass="30030">MEVKCGAVRWGMRCDAMRCRTRDSARDGTEGRTLGFGNFGVRSRPREDDATGVGRRRRVLIRGSPVELNGKIYYGGGGCRQGQASADGGAGEEPQAEAEEAGTRKLDVAAAAVYYGNTLRPGKQWPGTTSADGSGSAATAVVTRVVTFGQSPSHVNMAGALTERAGREKKSQRFDRVRVLALARDRRNETGADAQLSRTRAGRKDEGTESRAQERRKGRQDKGRERKGKERKGKERKGKERKGKERKGKERKGKERKEGMDGKVEEMKGKESRA</sequence>
<gene>
    <name evidence="2" type="ORF">AXG93_154s1470</name>
</gene>
<feature type="region of interest" description="Disordered" evidence="1">
    <location>
        <begin position="83"/>
        <end position="103"/>
    </location>
</feature>
<proteinExistence type="predicted"/>
<dbReference type="AlphaFoldDB" id="A0A176VJT6"/>
<evidence type="ECO:0000313" key="3">
    <source>
        <dbReference type="Proteomes" id="UP000077202"/>
    </source>
</evidence>
<evidence type="ECO:0000313" key="2">
    <source>
        <dbReference type="EMBL" id="OAE20673.1"/>
    </source>
</evidence>
<accession>A0A176VJT6</accession>
<feature type="region of interest" description="Disordered" evidence="1">
    <location>
        <begin position="181"/>
        <end position="274"/>
    </location>
</feature>
<feature type="compositionally biased region" description="Basic and acidic residues" evidence="1">
    <location>
        <begin position="252"/>
        <end position="274"/>
    </location>
</feature>
<dbReference type="EMBL" id="LVLJ01003591">
    <property type="protein sequence ID" value="OAE20673.1"/>
    <property type="molecule type" value="Genomic_DNA"/>
</dbReference>
<feature type="compositionally biased region" description="Basic residues" evidence="1">
    <location>
        <begin position="229"/>
        <end position="251"/>
    </location>
</feature>
<reference evidence="2" key="1">
    <citation type="submission" date="2016-03" db="EMBL/GenBank/DDBJ databases">
        <title>Mechanisms controlling the formation of the plant cell surface in tip-growing cells are functionally conserved among land plants.</title>
        <authorList>
            <person name="Honkanen S."/>
            <person name="Jones V.A."/>
            <person name="Morieri G."/>
            <person name="Champion C."/>
            <person name="Hetherington A.J."/>
            <person name="Kelly S."/>
            <person name="Saint-Marcoux D."/>
            <person name="Proust H."/>
            <person name="Prescott H."/>
            <person name="Dolan L."/>
        </authorList>
    </citation>
    <scope>NUCLEOTIDE SEQUENCE [LARGE SCALE GENOMIC DNA]</scope>
    <source>
        <tissue evidence="2">Whole gametophyte</tissue>
    </source>
</reference>
<name>A0A176VJT6_MARPO</name>
<evidence type="ECO:0000256" key="1">
    <source>
        <dbReference type="SAM" id="MobiDB-lite"/>
    </source>
</evidence>
<protein>
    <submittedName>
        <fullName evidence="2">Uncharacterized protein</fullName>
    </submittedName>
</protein>
<feature type="compositionally biased region" description="Basic and acidic residues" evidence="1">
    <location>
        <begin position="202"/>
        <end position="228"/>
    </location>
</feature>
<dbReference type="Proteomes" id="UP000077202">
    <property type="component" value="Unassembled WGS sequence"/>
</dbReference>
<comment type="caution">
    <text evidence="2">The sequence shown here is derived from an EMBL/GenBank/DDBJ whole genome shotgun (WGS) entry which is preliminary data.</text>
</comment>
<keyword evidence="3" id="KW-1185">Reference proteome</keyword>
<feature type="compositionally biased region" description="Basic and acidic residues" evidence="1">
    <location>
        <begin position="181"/>
        <end position="190"/>
    </location>
</feature>